<dbReference type="InterPro" id="IPR018004">
    <property type="entry name" value="KilA/APSES_HTH"/>
</dbReference>
<sequence>MATKVLNFENNRIAFDINADENVMVNATEMAKIFEKDVFGFLRLDSTKAYIQAYCQTADLRSENEFSPEGKLVKVVNGGRNNGTWMERSVALKFAAWLSPKFEVWVYKTIDEILFGEYIQVKAKLKEAANRKLRIEKLKNELSTDPNADKRIQELFQLEETEKKETKSRFSQLGKRIKEYKQMIIKFEEEKK</sequence>
<gene>
    <name evidence="2" type="ORF">PN612_00360</name>
</gene>
<dbReference type="SMART" id="SM01252">
    <property type="entry name" value="KilA-N"/>
    <property type="match status" value="1"/>
</dbReference>
<dbReference type="PROSITE" id="PS51301">
    <property type="entry name" value="KILA_N"/>
    <property type="match status" value="1"/>
</dbReference>
<reference evidence="2" key="1">
    <citation type="submission" date="2023-01" db="EMBL/GenBank/DDBJ databases">
        <title>Human gut microbiome strain richness.</title>
        <authorList>
            <person name="Chen-Liaw A."/>
        </authorList>
    </citation>
    <scope>NUCLEOTIDE SEQUENCE</scope>
    <source>
        <strain evidence="2">D35st1_E5_D35t1_190705</strain>
    </source>
</reference>
<evidence type="ECO:0000313" key="3">
    <source>
        <dbReference type="Proteomes" id="UP001211522"/>
    </source>
</evidence>
<dbReference type="Proteomes" id="UP001211522">
    <property type="component" value="Unassembled WGS sequence"/>
</dbReference>
<name>A0AAW6F1B7_PARDI</name>
<comment type="caution">
    <text evidence="2">The sequence shown here is derived from an EMBL/GenBank/DDBJ whole genome shotgun (WGS) entry which is preliminary data.</text>
</comment>
<feature type="domain" description="KilA-N" evidence="1">
    <location>
        <begin position="2"/>
        <end position="113"/>
    </location>
</feature>
<accession>A0AAW6F1B7</accession>
<dbReference type="RefSeq" id="WP_022192451.1">
    <property type="nucleotide sequence ID" value="NZ_JADMVU010000037.1"/>
</dbReference>
<dbReference type="InterPro" id="IPR017880">
    <property type="entry name" value="KilA_N"/>
</dbReference>
<evidence type="ECO:0000259" key="1">
    <source>
        <dbReference type="PROSITE" id="PS51301"/>
    </source>
</evidence>
<dbReference type="Pfam" id="PF04383">
    <property type="entry name" value="KilA-N"/>
    <property type="match status" value="1"/>
</dbReference>
<proteinExistence type="predicted"/>
<dbReference type="SUPFAM" id="SSF54616">
    <property type="entry name" value="DNA-binding domain of Mlu1-box binding protein MBP1"/>
    <property type="match status" value="1"/>
</dbReference>
<organism evidence="2 3">
    <name type="scientific">Parabacteroides distasonis</name>
    <dbReference type="NCBI Taxonomy" id="823"/>
    <lineage>
        <taxon>Bacteria</taxon>
        <taxon>Pseudomonadati</taxon>
        <taxon>Bacteroidota</taxon>
        <taxon>Bacteroidia</taxon>
        <taxon>Bacteroidales</taxon>
        <taxon>Tannerellaceae</taxon>
        <taxon>Parabacteroides</taxon>
    </lineage>
</organism>
<dbReference type="AlphaFoldDB" id="A0AAW6F1B7"/>
<dbReference type="GO" id="GO:0003677">
    <property type="term" value="F:DNA binding"/>
    <property type="evidence" value="ECO:0007669"/>
    <property type="project" value="InterPro"/>
</dbReference>
<protein>
    <submittedName>
        <fullName evidence="2">KilA-N domain-containing protein</fullName>
    </submittedName>
</protein>
<evidence type="ECO:0000313" key="2">
    <source>
        <dbReference type="EMBL" id="MDB9136956.1"/>
    </source>
</evidence>
<dbReference type="EMBL" id="JAQMPX010000003">
    <property type="protein sequence ID" value="MDB9136956.1"/>
    <property type="molecule type" value="Genomic_DNA"/>
</dbReference>
<dbReference type="InterPro" id="IPR036887">
    <property type="entry name" value="HTH_APSES_sf"/>
</dbReference>